<keyword evidence="6 15" id="KW-0436">Ligase</keyword>
<keyword evidence="10 15" id="KW-0460">Magnesium</keyword>
<evidence type="ECO:0000313" key="21">
    <source>
        <dbReference type="Proteomes" id="UP000778970"/>
    </source>
</evidence>
<dbReference type="Gene3D" id="2.40.50.140">
    <property type="entry name" value="Nucleic acid-binding proteins"/>
    <property type="match status" value="1"/>
</dbReference>
<evidence type="ECO:0000259" key="17">
    <source>
        <dbReference type="PROSITE" id="PS50886"/>
    </source>
</evidence>
<dbReference type="PROSITE" id="PS51483">
    <property type="entry name" value="B5"/>
    <property type="match status" value="1"/>
</dbReference>
<dbReference type="InterPro" id="IPR041616">
    <property type="entry name" value="PheRS_beta_core"/>
</dbReference>
<evidence type="ECO:0000259" key="19">
    <source>
        <dbReference type="PROSITE" id="PS51483"/>
    </source>
</evidence>
<evidence type="ECO:0000256" key="2">
    <source>
        <dbReference type="ARBA" id="ARBA00008653"/>
    </source>
</evidence>
<evidence type="ECO:0000256" key="7">
    <source>
        <dbReference type="ARBA" id="ARBA00022723"/>
    </source>
</evidence>
<dbReference type="GO" id="GO:0005524">
    <property type="term" value="F:ATP binding"/>
    <property type="evidence" value="ECO:0007669"/>
    <property type="project" value="UniProtKB-UniRule"/>
</dbReference>
<dbReference type="Gene3D" id="3.30.70.380">
    <property type="entry name" value="Ferrodoxin-fold anticodon-binding domain"/>
    <property type="match status" value="1"/>
</dbReference>
<feature type="binding site" evidence="15">
    <location>
        <position position="467"/>
    </location>
    <ligand>
        <name>Mg(2+)</name>
        <dbReference type="ChEBI" id="CHEBI:18420"/>
        <note>shared with alpha subunit</note>
    </ligand>
</feature>
<evidence type="ECO:0000256" key="6">
    <source>
        <dbReference type="ARBA" id="ARBA00022598"/>
    </source>
</evidence>
<evidence type="ECO:0000256" key="16">
    <source>
        <dbReference type="PROSITE-ProRule" id="PRU00209"/>
    </source>
</evidence>
<dbReference type="Pfam" id="PF03484">
    <property type="entry name" value="B5"/>
    <property type="match status" value="1"/>
</dbReference>
<evidence type="ECO:0000256" key="15">
    <source>
        <dbReference type="HAMAP-Rule" id="MF_00283"/>
    </source>
</evidence>
<evidence type="ECO:0000256" key="14">
    <source>
        <dbReference type="ARBA" id="ARBA00049255"/>
    </source>
</evidence>
<dbReference type="InterPro" id="IPR004532">
    <property type="entry name" value="Phe-tRNA-ligase_IIc_bsu_bact"/>
</dbReference>
<evidence type="ECO:0000256" key="10">
    <source>
        <dbReference type="ARBA" id="ARBA00022842"/>
    </source>
</evidence>
<dbReference type="SMART" id="SM00896">
    <property type="entry name" value="FDX-ACB"/>
    <property type="match status" value="1"/>
</dbReference>
<dbReference type="AlphaFoldDB" id="A0A934QHQ8"/>
<keyword evidence="13 15" id="KW-0030">Aminoacyl-tRNA synthetase</keyword>
<dbReference type="GO" id="GO:0006432">
    <property type="term" value="P:phenylalanyl-tRNA aminoacylation"/>
    <property type="evidence" value="ECO:0007669"/>
    <property type="project" value="UniProtKB-UniRule"/>
</dbReference>
<dbReference type="SMART" id="SM00873">
    <property type="entry name" value="B3_4"/>
    <property type="match status" value="1"/>
</dbReference>
<dbReference type="InterPro" id="IPR005146">
    <property type="entry name" value="B3/B4_tRNA-bd"/>
</dbReference>
<evidence type="ECO:0000256" key="8">
    <source>
        <dbReference type="ARBA" id="ARBA00022741"/>
    </source>
</evidence>
<dbReference type="GO" id="GO:0000287">
    <property type="term" value="F:magnesium ion binding"/>
    <property type="evidence" value="ECO:0007669"/>
    <property type="project" value="UniProtKB-UniRule"/>
</dbReference>
<accession>A0A934QHQ8</accession>
<dbReference type="CDD" id="cd00769">
    <property type="entry name" value="PheRS_beta_core"/>
    <property type="match status" value="1"/>
</dbReference>
<comment type="subunit">
    <text evidence="3 15">Tetramer of two alpha and two beta subunits.</text>
</comment>
<dbReference type="Gene3D" id="3.50.40.10">
    <property type="entry name" value="Phenylalanyl-trna Synthetase, Chain B, domain 3"/>
    <property type="match status" value="1"/>
</dbReference>
<dbReference type="HAMAP" id="MF_00283">
    <property type="entry name" value="Phe_tRNA_synth_beta1"/>
    <property type="match status" value="1"/>
</dbReference>
<dbReference type="GO" id="GO:0004826">
    <property type="term" value="F:phenylalanine-tRNA ligase activity"/>
    <property type="evidence" value="ECO:0007669"/>
    <property type="project" value="UniProtKB-UniRule"/>
</dbReference>
<keyword evidence="12 15" id="KW-0648">Protein biosynthesis</keyword>
<comment type="similarity">
    <text evidence="2 15">Belongs to the phenylalanyl-tRNA synthetase beta subunit family. Type 1 subfamily.</text>
</comment>
<evidence type="ECO:0000256" key="12">
    <source>
        <dbReference type="ARBA" id="ARBA00022917"/>
    </source>
</evidence>
<dbReference type="InterPro" id="IPR045060">
    <property type="entry name" value="Phe-tRNA-ligase_IIc_bsu"/>
</dbReference>
<dbReference type="InterPro" id="IPR036690">
    <property type="entry name" value="Fdx_antiC-bd_sf"/>
</dbReference>
<dbReference type="FunFam" id="3.30.70.380:FF:000001">
    <property type="entry name" value="Phenylalanine--tRNA ligase beta subunit"/>
    <property type="match status" value="1"/>
</dbReference>
<dbReference type="SUPFAM" id="SSF50249">
    <property type="entry name" value="Nucleic acid-binding proteins"/>
    <property type="match status" value="1"/>
</dbReference>
<dbReference type="InterPro" id="IPR005121">
    <property type="entry name" value="Fdx_antiC-bd"/>
</dbReference>
<dbReference type="InterPro" id="IPR012340">
    <property type="entry name" value="NA-bd_OB-fold"/>
</dbReference>
<dbReference type="InterPro" id="IPR009061">
    <property type="entry name" value="DNA-bd_dom_put_sf"/>
</dbReference>
<dbReference type="InterPro" id="IPR033714">
    <property type="entry name" value="tRNA_bind_bactPheRS"/>
</dbReference>
<dbReference type="InterPro" id="IPR020825">
    <property type="entry name" value="Phe-tRNA_synthase-like_B3/B4"/>
</dbReference>
<evidence type="ECO:0000256" key="4">
    <source>
        <dbReference type="ARBA" id="ARBA00022490"/>
    </source>
</evidence>
<keyword evidence="9 15" id="KW-0067">ATP-binding</keyword>
<keyword evidence="8 15" id="KW-0547">Nucleotide-binding</keyword>
<comment type="caution">
    <text evidence="15">Lacks conserved residue(s) required for the propagation of feature annotation.</text>
</comment>
<dbReference type="EMBL" id="NRRE01000022">
    <property type="protein sequence ID" value="MBK1697191.1"/>
    <property type="molecule type" value="Genomic_DNA"/>
</dbReference>
<feature type="binding site" evidence="15">
    <location>
        <position position="457"/>
    </location>
    <ligand>
        <name>Mg(2+)</name>
        <dbReference type="ChEBI" id="CHEBI:18420"/>
        <note>shared with alpha subunit</note>
    </ligand>
</feature>
<keyword evidence="4 15" id="KW-0963">Cytoplasm</keyword>
<evidence type="ECO:0000256" key="13">
    <source>
        <dbReference type="ARBA" id="ARBA00023146"/>
    </source>
</evidence>
<dbReference type="PANTHER" id="PTHR10947:SF0">
    <property type="entry name" value="PHENYLALANINE--TRNA LIGASE BETA SUBUNIT"/>
    <property type="match status" value="1"/>
</dbReference>
<evidence type="ECO:0000313" key="20">
    <source>
        <dbReference type="EMBL" id="MBK1697191.1"/>
    </source>
</evidence>
<dbReference type="NCBIfam" id="TIGR00472">
    <property type="entry name" value="pheT_bact"/>
    <property type="match status" value="1"/>
</dbReference>
<evidence type="ECO:0000256" key="1">
    <source>
        <dbReference type="ARBA" id="ARBA00004496"/>
    </source>
</evidence>
<dbReference type="GO" id="GO:0000049">
    <property type="term" value="F:tRNA binding"/>
    <property type="evidence" value="ECO:0007669"/>
    <property type="project" value="UniProtKB-UniRule"/>
</dbReference>
<dbReference type="Proteomes" id="UP000778970">
    <property type="component" value="Unassembled WGS sequence"/>
</dbReference>
<dbReference type="InterPro" id="IPR002547">
    <property type="entry name" value="tRNA-bd_dom"/>
</dbReference>
<reference evidence="20" key="1">
    <citation type="submission" date="2017-08" db="EMBL/GenBank/DDBJ databases">
        <authorList>
            <person name="Imhoff J.F."/>
            <person name="Rahn T."/>
            <person name="Kuenzel S."/>
            <person name="Neulinger S.C."/>
        </authorList>
    </citation>
    <scope>NUCLEOTIDE SEQUENCE</scope>
    <source>
        <strain evidence="20">DSM 9154</strain>
    </source>
</reference>
<dbReference type="Pfam" id="PF01588">
    <property type="entry name" value="tRNA_bind"/>
    <property type="match status" value="1"/>
</dbReference>
<feature type="domain" description="B5" evidence="19">
    <location>
        <begin position="404"/>
        <end position="479"/>
    </location>
</feature>
<comment type="cofactor">
    <cofactor evidence="15">
        <name>Mg(2+)</name>
        <dbReference type="ChEBI" id="CHEBI:18420"/>
    </cofactor>
    <text evidence="15">Binds 2 magnesium ions per tetramer.</text>
</comment>
<comment type="subcellular location">
    <subcellularLocation>
        <location evidence="1 15">Cytoplasm</location>
    </subcellularLocation>
</comment>
<reference evidence="20" key="2">
    <citation type="journal article" date="2020" name="Microorganisms">
        <title>Osmotic Adaptation and Compatible Solute Biosynthesis of Phototrophic Bacteria as Revealed from Genome Analyses.</title>
        <authorList>
            <person name="Imhoff J.F."/>
            <person name="Rahn T."/>
            <person name="Kunzel S."/>
            <person name="Keller A."/>
            <person name="Neulinger S.C."/>
        </authorList>
    </citation>
    <scope>NUCLEOTIDE SEQUENCE</scope>
    <source>
        <strain evidence="20">DSM 9154</strain>
    </source>
</reference>
<feature type="domain" description="FDX-ACB" evidence="18">
    <location>
        <begin position="703"/>
        <end position="796"/>
    </location>
</feature>
<dbReference type="PANTHER" id="PTHR10947">
    <property type="entry name" value="PHENYLALANYL-TRNA SYNTHETASE BETA CHAIN AND LEUCINE-RICH REPEAT-CONTAINING PROTEIN 47"/>
    <property type="match status" value="1"/>
</dbReference>
<dbReference type="InterPro" id="IPR045864">
    <property type="entry name" value="aa-tRNA-synth_II/BPL/LPL"/>
</dbReference>
<keyword evidence="21" id="KW-1185">Reference proteome</keyword>
<dbReference type="CDD" id="cd02796">
    <property type="entry name" value="tRNA_bind_bactPheRS"/>
    <property type="match status" value="1"/>
</dbReference>
<dbReference type="InterPro" id="IPR005147">
    <property type="entry name" value="tRNA_synthase_B5-dom"/>
</dbReference>
<dbReference type="PROSITE" id="PS51447">
    <property type="entry name" value="FDX_ACB"/>
    <property type="match status" value="1"/>
</dbReference>
<dbReference type="Pfam" id="PF03147">
    <property type="entry name" value="FDX-ACB"/>
    <property type="match status" value="1"/>
</dbReference>
<feature type="domain" description="TRNA-binding" evidence="17">
    <location>
        <begin position="39"/>
        <end position="149"/>
    </location>
</feature>
<sequence length="797" mass="85146">MKFTLSWLQDHLDTDATAEEIGEALTNLGLELEGLENKAEELAPFRVAYVKEAAQHPDADRLKVCTVDPGDGSEVQVICGAPNAKTGMKGVFAPVGSYVPGIDLTLKAGKIRGVESNGMLVSEREMGLSDAHEGIIELPDDAPLGEPFAKVMGLDDPVFDIAITPNRADCLGVRGVARDLAAAGLGALKEDPRLAAVAGSYEPPLQWRRDLPAGAEEACPYVGGRHFRDVRNGESPAWIQRRLRAIGLRPISALVDITNYVTFDLGRPLHVFDAAKVKGDLTMRLAHNGEQIEALDEQTYTLDPETVVIADRECAHGIGGLMGGQDSGVTSDTTEVFLEVALFDPVRIAKAGRRLGLLSDARFRFERGLDPESADWGVAVATRLIQELCGGEASHLTAAGEIPNTRKQIELRVARVGELGGLEIGAKTCRRILDDLGFETAGDDQVIKATVPPWRVDVEGEACLVEEVLRINGYDAIPTVPLPPLTAVPQAAVTPAQRRGELARAALAARGMNEAVTFSFMSSRHAELFGGQIPDLQVANPISSELDVMRPAVLANLVEAGTRNADRGFPDVALFEIGPQYFSAAPDGQETLAAGLRAGHNAPRHWDVDRRSHDVFDAKTDALAALAAAGAPVDNLQVSTDAPGWYHPGRSGALRLGKQVLATFGELHPKILEAYDLRGPVAAFEVFVDRVPQTKKRGGLSLSSLQPVERDFAFVVGADVPAENVIRAAKGADKALIAEVKLFDVYTGDKVGEGKKSLAIAVTLQPTEKTLTEKEIDAVGQKVIGQVTKKTGGELRG</sequence>
<protein>
    <recommendedName>
        <fullName evidence="15">Phenylalanine--tRNA ligase beta subunit</fullName>
        <ecNumber evidence="15">6.1.1.20</ecNumber>
    </recommendedName>
    <alternativeName>
        <fullName evidence="15">Phenylalanyl-tRNA synthetase beta subunit</fullName>
        <shortName evidence="15">PheRS</shortName>
    </alternativeName>
</protein>
<evidence type="ECO:0000259" key="18">
    <source>
        <dbReference type="PROSITE" id="PS51447"/>
    </source>
</evidence>
<dbReference type="Pfam" id="PF03483">
    <property type="entry name" value="B3_4"/>
    <property type="match status" value="1"/>
</dbReference>
<keyword evidence="5 16" id="KW-0820">tRNA-binding</keyword>
<dbReference type="FunFam" id="2.40.50.140:FF:000045">
    <property type="entry name" value="Phenylalanine--tRNA ligase beta subunit"/>
    <property type="match status" value="1"/>
</dbReference>
<feature type="binding site" evidence="15">
    <location>
        <position position="466"/>
    </location>
    <ligand>
        <name>Mg(2+)</name>
        <dbReference type="ChEBI" id="CHEBI:18420"/>
        <note>shared with alpha subunit</note>
    </ligand>
</feature>
<dbReference type="Gene3D" id="3.30.930.10">
    <property type="entry name" value="Bira Bifunctional Protein, Domain 2"/>
    <property type="match status" value="1"/>
</dbReference>
<dbReference type="GO" id="GO:0009328">
    <property type="term" value="C:phenylalanine-tRNA ligase complex"/>
    <property type="evidence" value="ECO:0007669"/>
    <property type="project" value="TreeGrafter"/>
</dbReference>
<dbReference type="NCBIfam" id="NF045760">
    <property type="entry name" value="YtpR"/>
    <property type="match status" value="1"/>
</dbReference>
<keyword evidence="11 16" id="KW-0694">RNA-binding</keyword>
<dbReference type="RefSeq" id="WP_027288224.1">
    <property type="nucleotide sequence ID" value="NZ_NRRE01000022.1"/>
</dbReference>
<organism evidence="20 21">
    <name type="scientific">Rhodovibrio salinarum</name>
    <dbReference type="NCBI Taxonomy" id="1087"/>
    <lineage>
        <taxon>Bacteria</taxon>
        <taxon>Pseudomonadati</taxon>
        <taxon>Pseudomonadota</taxon>
        <taxon>Alphaproteobacteria</taxon>
        <taxon>Rhodospirillales</taxon>
        <taxon>Rhodovibrionaceae</taxon>
        <taxon>Rhodovibrio</taxon>
    </lineage>
</organism>
<dbReference type="Pfam" id="PF17759">
    <property type="entry name" value="tRNA_synthFbeta"/>
    <property type="match status" value="1"/>
</dbReference>
<evidence type="ECO:0000256" key="11">
    <source>
        <dbReference type="ARBA" id="ARBA00022884"/>
    </source>
</evidence>
<dbReference type="SUPFAM" id="SSF54991">
    <property type="entry name" value="Anticodon-binding domain of PheRS"/>
    <property type="match status" value="1"/>
</dbReference>
<dbReference type="Gene3D" id="3.30.56.10">
    <property type="match status" value="2"/>
</dbReference>
<keyword evidence="7 15" id="KW-0479">Metal-binding</keyword>
<evidence type="ECO:0000256" key="3">
    <source>
        <dbReference type="ARBA" id="ARBA00011209"/>
    </source>
</evidence>
<dbReference type="SMART" id="SM00874">
    <property type="entry name" value="B5"/>
    <property type="match status" value="1"/>
</dbReference>
<dbReference type="SUPFAM" id="SSF56037">
    <property type="entry name" value="PheT/TilS domain"/>
    <property type="match status" value="1"/>
</dbReference>
<comment type="catalytic activity">
    <reaction evidence="14 15">
        <text>tRNA(Phe) + L-phenylalanine + ATP = L-phenylalanyl-tRNA(Phe) + AMP + diphosphate + H(+)</text>
        <dbReference type="Rhea" id="RHEA:19413"/>
        <dbReference type="Rhea" id="RHEA-COMP:9668"/>
        <dbReference type="Rhea" id="RHEA-COMP:9699"/>
        <dbReference type="ChEBI" id="CHEBI:15378"/>
        <dbReference type="ChEBI" id="CHEBI:30616"/>
        <dbReference type="ChEBI" id="CHEBI:33019"/>
        <dbReference type="ChEBI" id="CHEBI:58095"/>
        <dbReference type="ChEBI" id="CHEBI:78442"/>
        <dbReference type="ChEBI" id="CHEBI:78531"/>
        <dbReference type="ChEBI" id="CHEBI:456215"/>
        <dbReference type="EC" id="6.1.1.20"/>
    </reaction>
</comment>
<dbReference type="PROSITE" id="PS50886">
    <property type="entry name" value="TRBD"/>
    <property type="match status" value="1"/>
</dbReference>
<name>A0A934QHQ8_9PROT</name>
<dbReference type="SUPFAM" id="SSF46955">
    <property type="entry name" value="Putative DNA-binding domain"/>
    <property type="match status" value="1"/>
</dbReference>
<evidence type="ECO:0000256" key="5">
    <source>
        <dbReference type="ARBA" id="ARBA00022555"/>
    </source>
</evidence>
<dbReference type="EC" id="6.1.1.20" evidence="15"/>
<evidence type="ECO:0000256" key="9">
    <source>
        <dbReference type="ARBA" id="ARBA00022840"/>
    </source>
</evidence>
<gene>
    <name evidence="15" type="primary">pheT</name>
    <name evidence="20" type="ORF">CKO21_08010</name>
</gene>
<dbReference type="SUPFAM" id="SSF55681">
    <property type="entry name" value="Class II aaRS and biotin synthetases"/>
    <property type="match status" value="1"/>
</dbReference>
<comment type="caution">
    <text evidence="20">The sequence shown here is derived from an EMBL/GenBank/DDBJ whole genome shotgun (WGS) entry which is preliminary data.</text>
</comment>
<proteinExistence type="inferred from homology"/>